<protein>
    <submittedName>
        <fullName evidence="6">Lipopolysaccharide export system protein LptA</fullName>
    </submittedName>
</protein>
<evidence type="ECO:0000256" key="1">
    <source>
        <dbReference type="ARBA" id="ARBA00022448"/>
    </source>
</evidence>
<dbReference type="NCBIfam" id="TIGR03002">
    <property type="entry name" value="outer_YhbN_LptA"/>
    <property type="match status" value="1"/>
</dbReference>
<name>A0A1Y5RTG4_9RHOB</name>
<keyword evidence="3" id="KW-0574">Periplasm</keyword>
<dbReference type="GO" id="GO:0015920">
    <property type="term" value="P:lipopolysaccharide transport"/>
    <property type="evidence" value="ECO:0007669"/>
    <property type="project" value="InterPro"/>
</dbReference>
<dbReference type="GO" id="GO:0017089">
    <property type="term" value="F:glycolipid transfer activity"/>
    <property type="evidence" value="ECO:0007669"/>
    <property type="project" value="TreeGrafter"/>
</dbReference>
<keyword evidence="2 4" id="KW-0732">Signal</keyword>
<feature type="domain" description="Organic solvent tolerance-like N-terminal" evidence="5">
    <location>
        <begin position="50"/>
        <end position="158"/>
    </location>
</feature>
<keyword evidence="7" id="KW-1185">Reference proteome</keyword>
<dbReference type="AlphaFoldDB" id="A0A1Y5RTG4"/>
<evidence type="ECO:0000256" key="2">
    <source>
        <dbReference type="ARBA" id="ARBA00022729"/>
    </source>
</evidence>
<sequence>MVTGFMMRISASFLAGLMLLAATFAQPAAAQGTQIGFGGFQGDPSKPVDVTADQLEVDQADGAAIFSGNVLVTQGEMTLSADTLRVEYAEAGSDAAGGISRLIATGNVVLVNGPDAAEAAEAVYTIATGIVEMQGNVLLTQGPNVISSERMTANLETGTARLDGRVRTTLKSSQSE</sequence>
<dbReference type="PANTHER" id="PTHR36504">
    <property type="entry name" value="LIPOPOLYSACCHARIDE EXPORT SYSTEM PROTEIN LPTA"/>
    <property type="match status" value="1"/>
</dbReference>
<dbReference type="Gene3D" id="2.60.450.10">
    <property type="entry name" value="Lipopolysaccharide (LPS) transport protein A like domain"/>
    <property type="match status" value="1"/>
</dbReference>
<dbReference type="PANTHER" id="PTHR36504:SF1">
    <property type="entry name" value="LIPOPOLYSACCHARIDE EXPORT SYSTEM PROTEIN LPTA"/>
    <property type="match status" value="1"/>
</dbReference>
<evidence type="ECO:0000313" key="7">
    <source>
        <dbReference type="Proteomes" id="UP000193409"/>
    </source>
</evidence>
<dbReference type="GO" id="GO:0030288">
    <property type="term" value="C:outer membrane-bounded periplasmic space"/>
    <property type="evidence" value="ECO:0007669"/>
    <property type="project" value="TreeGrafter"/>
</dbReference>
<gene>
    <name evidence="6" type="primary">lptA</name>
    <name evidence="6" type="ORF">PSA7680_01097</name>
</gene>
<reference evidence="6 7" key="1">
    <citation type="submission" date="2017-03" db="EMBL/GenBank/DDBJ databases">
        <authorList>
            <person name="Afonso C.L."/>
            <person name="Miller P.J."/>
            <person name="Scott M.A."/>
            <person name="Spackman E."/>
            <person name="Goraichik I."/>
            <person name="Dimitrov K.M."/>
            <person name="Suarez D.L."/>
            <person name="Swayne D.E."/>
        </authorList>
    </citation>
    <scope>NUCLEOTIDE SEQUENCE [LARGE SCALE GENOMIC DNA]</scope>
    <source>
        <strain evidence="6 7">CECT 7680</strain>
    </source>
</reference>
<evidence type="ECO:0000259" key="5">
    <source>
        <dbReference type="Pfam" id="PF03968"/>
    </source>
</evidence>
<dbReference type="InterPro" id="IPR052037">
    <property type="entry name" value="LPS_export_LptA"/>
</dbReference>
<accession>A0A1Y5RTG4</accession>
<evidence type="ECO:0000313" key="6">
    <source>
        <dbReference type="EMBL" id="SLN25183.1"/>
    </source>
</evidence>
<dbReference type="InterPro" id="IPR014340">
    <property type="entry name" value="LptA"/>
</dbReference>
<organism evidence="6 7">
    <name type="scientific">Pseudoruegeria aquimaris</name>
    <dbReference type="NCBI Taxonomy" id="393663"/>
    <lineage>
        <taxon>Bacteria</taxon>
        <taxon>Pseudomonadati</taxon>
        <taxon>Pseudomonadota</taxon>
        <taxon>Alphaproteobacteria</taxon>
        <taxon>Rhodobacterales</taxon>
        <taxon>Roseobacteraceae</taxon>
        <taxon>Pseudoruegeria</taxon>
    </lineage>
</organism>
<dbReference type="GO" id="GO:0009279">
    <property type="term" value="C:cell outer membrane"/>
    <property type="evidence" value="ECO:0007669"/>
    <property type="project" value="TreeGrafter"/>
</dbReference>
<evidence type="ECO:0000256" key="3">
    <source>
        <dbReference type="ARBA" id="ARBA00022764"/>
    </source>
</evidence>
<keyword evidence="1" id="KW-0813">Transport</keyword>
<evidence type="ECO:0000256" key="4">
    <source>
        <dbReference type="SAM" id="SignalP"/>
    </source>
</evidence>
<feature type="signal peptide" evidence="4">
    <location>
        <begin position="1"/>
        <end position="30"/>
    </location>
</feature>
<proteinExistence type="predicted"/>
<feature type="chain" id="PRO_5012238304" evidence="4">
    <location>
        <begin position="31"/>
        <end position="176"/>
    </location>
</feature>
<dbReference type="InterPro" id="IPR005653">
    <property type="entry name" value="OstA-like_N"/>
</dbReference>
<dbReference type="GO" id="GO:0001530">
    <property type="term" value="F:lipopolysaccharide binding"/>
    <property type="evidence" value="ECO:0007669"/>
    <property type="project" value="InterPro"/>
</dbReference>
<dbReference type="Proteomes" id="UP000193409">
    <property type="component" value="Unassembled WGS sequence"/>
</dbReference>
<dbReference type="Pfam" id="PF03968">
    <property type="entry name" value="LptD_N"/>
    <property type="match status" value="1"/>
</dbReference>
<dbReference type="EMBL" id="FWFQ01000005">
    <property type="protein sequence ID" value="SLN25183.1"/>
    <property type="molecule type" value="Genomic_DNA"/>
</dbReference>